<accession>A0A0W1AZT3</accession>
<comment type="caution">
    <text evidence="3">The sequence shown here is derived from an EMBL/GenBank/DDBJ whole genome shotgun (WGS) entry which is preliminary data.</text>
</comment>
<dbReference type="GO" id="GO:0000166">
    <property type="term" value="F:nucleotide binding"/>
    <property type="evidence" value="ECO:0007669"/>
    <property type="project" value="InterPro"/>
</dbReference>
<evidence type="ECO:0000256" key="2">
    <source>
        <dbReference type="SAM" id="Coils"/>
    </source>
</evidence>
<dbReference type="RefSeq" id="WP_060623718.1">
    <property type="nucleotide sequence ID" value="NZ_LCZJ02000019.1"/>
</dbReference>
<evidence type="ECO:0000313" key="3">
    <source>
        <dbReference type="EMBL" id="KTD86830.1"/>
    </source>
</evidence>
<keyword evidence="1" id="KW-0963">Cytoplasm</keyword>
<gene>
    <name evidence="3" type="ORF">UQ64_15485</name>
</gene>
<protein>
    <submittedName>
        <fullName evidence="3">Uncharacterized protein</fullName>
    </submittedName>
</protein>
<feature type="coiled-coil region" evidence="2">
    <location>
        <begin position="10"/>
        <end position="95"/>
    </location>
</feature>
<dbReference type="Gene3D" id="1.10.287.1490">
    <property type="match status" value="1"/>
</dbReference>
<keyword evidence="2" id="KW-0175">Coiled coil</keyword>
<organism evidence="3 4">
    <name type="scientific">Paenibacillus etheri</name>
    <dbReference type="NCBI Taxonomy" id="1306852"/>
    <lineage>
        <taxon>Bacteria</taxon>
        <taxon>Bacillati</taxon>
        <taxon>Bacillota</taxon>
        <taxon>Bacilli</taxon>
        <taxon>Bacillales</taxon>
        <taxon>Paenibacillaceae</taxon>
        <taxon>Paenibacillus</taxon>
    </lineage>
</organism>
<dbReference type="Proteomes" id="UP000054709">
    <property type="component" value="Unassembled WGS sequence"/>
</dbReference>
<keyword evidence="4" id="KW-1185">Reference proteome</keyword>
<proteinExistence type="predicted"/>
<dbReference type="InterPro" id="IPR010978">
    <property type="entry name" value="tRNA-bd_arm"/>
</dbReference>
<evidence type="ECO:0000313" key="4">
    <source>
        <dbReference type="Proteomes" id="UP000054709"/>
    </source>
</evidence>
<evidence type="ECO:0000256" key="1">
    <source>
        <dbReference type="ARBA" id="ARBA00022490"/>
    </source>
</evidence>
<dbReference type="OrthoDB" id="2663958at2"/>
<sequence length="107" mass="12325">MAINFTKPMITKLQQEITELENKIKSTQNKKEKSKFKINQLEQDMKFSKSHTDLSSKMSRIKKLNDEIKTLNRMQADLSKELTAKKNSLKKLQVNETASVKNDPAKG</sequence>
<name>A0A0W1AZT3_9BACL</name>
<dbReference type="SUPFAM" id="SSF46589">
    <property type="entry name" value="tRNA-binding arm"/>
    <property type="match status" value="1"/>
</dbReference>
<dbReference type="EMBL" id="LCZJ02000019">
    <property type="protein sequence ID" value="KTD86830.1"/>
    <property type="molecule type" value="Genomic_DNA"/>
</dbReference>
<reference evidence="3 4" key="1">
    <citation type="journal article" date="2015" name="Int. Biodeterior. Biodegradation">
        <title>Physiological and genetic screening methods for the isolation of methyl tert-butyl ether-degrading bacteria for bioremediation purposes.</title>
        <authorList>
            <person name="Guisado I.M."/>
            <person name="Purswani J."/>
            <person name="Gonzalez Lopez J."/>
            <person name="Pozo C."/>
        </authorList>
    </citation>
    <scope>NUCLEOTIDE SEQUENCE [LARGE SCALE GENOMIC DNA]</scope>
    <source>
        <strain evidence="3 4">SH7</strain>
    </source>
</reference>
<dbReference type="AlphaFoldDB" id="A0A0W1AZT3"/>